<comment type="caution">
    <text evidence="1">The sequence shown here is derived from an EMBL/GenBank/DDBJ whole genome shotgun (WGS) entry which is preliminary data.</text>
</comment>
<gene>
    <name evidence="1" type="ORF">SPI_08345</name>
</gene>
<evidence type="ECO:0000313" key="1">
    <source>
        <dbReference type="EMBL" id="OAA55250.1"/>
    </source>
</evidence>
<dbReference type="EMBL" id="AZHD01000020">
    <property type="protein sequence ID" value="OAA55250.1"/>
    <property type="molecule type" value="Genomic_DNA"/>
</dbReference>
<dbReference type="Proteomes" id="UP000076874">
    <property type="component" value="Unassembled WGS sequence"/>
</dbReference>
<reference evidence="1 2" key="1">
    <citation type="journal article" date="2016" name="Genome Biol. Evol.">
        <title>Divergent and convergent evolution of fungal pathogenicity.</title>
        <authorList>
            <person name="Shang Y."/>
            <person name="Xiao G."/>
            <person name="Zheng P."/>
            <person name="Cen K."/>
            <person name="Zhan S."/>
            <person name="Wang C."/>
        </authorList>
    </citation>
    <scope>NUCLEOTIDE SEQUENCE [LARGE SCALE GENOMIC DNA]</scope>
    <source>
        <strain evidence="1 2">RCEF 264</strain>
    </source>
</reference>
<dbReference type="OrthoDB" id="6770063at2759"/>
<keyword evidence="2" id="KW-1185">Reference proteome</keyword>
<dbReference type="AlphaFoldDB" id="A0A162MF00"/>
<organism evidence="1 2">
    <name type="scientific">Niveomyces insectorum RCEF 264</name>
    <dbReference type="NCBI Taxonomy" id="1081102"/>
    <lineage>
        <taxon>Eukaryota</taxon>
        <taxon>Fungi</taxon>
        <taxon>Dikarya</taxon>
        <taxon>Ascomycota</taxon>
        <taxon>Pezizomycotina</taxon>
        <taxon>Sordariomycetes</taxon>
        <taxon>Hypocreomycetidae</taxon>
        <taxon>Hypocreales</taxon>
        <taxon>Cordycipitaceae</taxon>
        <taxon>Niveomyces</taxon>
    </lineage>
</organism>
<sequence>MVQIAALLSGFNYGIMYTEQYHESIEISGLNYIACALGELVASRVGGSLMDYLYTRRQHQGRHQQQRQQADD</sequence>
<proteinExistence type="predicted"/>
<name>A0A162MF00_9HYPO</name>
<dbReference type="STRING" id="1081102.A0A162MF00"/>
<accession>A0A162MF00</accession>
<protein>
    <submittedName>
        <fullName evidence="1">Uncharacterized protein</fullName>
    </submittedName>
</protein>
<evidence type="ECO:0000313" key="2">
    <source>
        <dbReference type="Proteomes" id="UP000076874"/>
    </source>
</evidence>